<evidence type="ECO:0000313" key="2">
    <source>
        <dbReference type="Proteomes" id="UP001617296"/>
    </source>
</evidence>
<sequence length="43" mass="4808">MTTRRYRWQASDSVGTVAATSPLHAGVDLDNFQHSPSLREHVL</sequence>
<protein>
    <submittedName>
        <fullName evidence="1">Uncharacterized protein</fullName>
    </submittedName>
</protein>
<reference evidence="1 2" key="1">
    <citation type="submission" date="2024-10" db="EMBL/GenBank/DDBJ databases">
        <title>The Natural Products Discovery Center: Release of the First 8490 Sequenced Strains for Exploring Actinobacteria Biosynthetic Diversity.</title>
        <authorList>
            <person name="Kalkreuter E."/>
            <person name="Kautsar S.A."/>
            <person name="Yang D."/>
            <person name="Bader C.D."/>
            <person name="Teijaro C.N."/>
            <person name="Fluegel L."/>
            <person name="Davis C.M."/>
            <person name="Simpson J.R."/>
            <person name="Lauterbach L."/>
            <person name="Steele A.D."/>
            <person name="Gui C."/>
            <person name="Meng S."/>
            <person name="Li G."/>
            <person name="Viehrig K."/>
            <person name="Ye F."/>
            <person name="Su P."/>
            <person name="Kiefer A.F."/>
            <person name="Nichols A."/>
            <person name="Cepeda A.J."/>
            <person name="Yan W."/>
            <person name="Fan B."/>
            <person name="Jiang Y."/>
            <person name="Adhikari A."/>
            <person name="Zheng C.-J."/>
            <person name="Schuster L."/>
            <person name="Cowan T.M."/>
            <person name="Smanski M.J."/>
            <person name="Chevrette M.G."/>
            <person name="De Carvalho L.P.S."/>
            <person name="Shen B."/>
        </authorList>
    </citation>
    <scope>NUCLEOTIDE SEQUENCE [LARGE SCALE GENOMIC DNA]</scope>
    <source>
        <strain evidence="1 2">NPDC087689</strain>
    </source>
</reference>
<gene>
    <name evidence="1" type="ORF">ACIOUF_25510</name>
</gene>
<accession>A0ABW8DR25</accession>
<proteinExistence type="predicted"/>
<dbReference type="RefSeq" id="WP_258558318.1">
    <property type="nucleotide sequence ID" value="NZ_JALKQL010000005.1"/>
</dbReference>
<organism evidence="1 2">
    <name type="scientific">Pseudomonas iridis</name>
    <dbReference type="NCBI Taxonomy" id="2710587"/>
    <lineage>
        <taxon>Bacteria</taxon>
        <taxon>Pseudomonadati</taxon>
        <taxon>Pseudomonadota</taxon>
        <taxon>Gammaproteobacteria</taxon>
        <taxon>Pseudomonadales</taxon>
        <taxon>Pseudomonadaceae</taxon>
        <taxon>Pseudomonas</taxon>
    </lineage>
</organism>
<dbReference type="EMBL" id="JBIUVY010000071">
    <property type="protein sequence ID" value="MFJ2289667.1"/>
    <property type="molecule type" value="Genomic_DNA"/>
</dbReference>
<evidence type="ECO:0000313" key="1">
    <source>
        <dbReference type="EMBL" id="MFJ2289667.1"/>
    </source>
</evidence>
<name>A0ABW8DR25_9PSED</name>
<comment type="caution">
    <text evidence="1">The sequence shown here is derived from an EMBL/GenBank/DDBJ whole genome shotgun (WGS) entry which is preliminary data.</text>
</comment>
<dbReference type="Proteomes" id="UP001617296">
    <property type="component" value="Unassembled WGS sequence"/>
</dbReference>
<keyword evidence="2" id="KW-1185">Reference proteome</keyword>